<evidence type="ECO:0000256" key="1">
    <source>
        <dbReference type="SAM" id="Phobius"/>
    </source>
</evidence>
<keyword evidence="1" id="KW-1133">Transmembrane helix</keyword>
<keyword evidence="4" id="KW-1185">Reference proteome</keyword>
<name>A0A4R9K6Z6_9LEPT</name>
<reference evidence="3" key="1">
    <citation type="journal article" date="2019" name="PLoS Negl. Trop. Dis.">
        <title>Revisiting the worldwide diversity of Leptospira species in the environment.</title>
        <authorList>
            <person name="Vincent A.T."/>
            <person name="Schiettekatte O."/>
            <person name="Bourhy P."/>
            <person name="Veyrier F.J."/>
            <person name="Picardeau M."/>
        </authorList>
    </citation>
    <scope>NUCLEOTIDE SEQUENCE [LARGE SCALE GENOMIC DNA]</scope>
    <source>
        <strain evidence="3">201702455</strain>
    </source>
</reference>
<dbReference type="EMBL" id="RQGF01000020">
    <property type="protein sequence ID" value="TGL62055.1"/>
    <property type="molecule type" value="Genomic_DNA"/>
</dbReference>
<dbReference type="RefSeq" id="WP_135649143.1">
    <property type="nucleotide sequence ID" value="NZ_RQGF01000020.1"/>
</dbReference>
<dbReference type="AlphaFoldDB" id="A0A4R9K6Z6"/>
<dbReference type="PANTHER" id="PTHR36440">
    <property type="entry name" value="PUTATIVE (AFU_ORTHOLOGUE AFUA_8G07350)-RELATED"/>
    <property type="match status" value="1"/>
</dbReference>
<protein>
    <submittedName>
        <fullName evidence="3">Cupin domain-containing protein</fullName>
    </submittedName>
</protein>
<feature type="transmembrane region" description="Helical" evidence="1">
    <location>
        <begin position="7"/>
        <end position="27"/>
    </location>
</feature>
<dbReference type="Pfam" id="PF07883">
    <property type="entry name" value="Cupin_2"/>
    <property type="match status" value="1"/>
</dbReference>
<accession>A0A4R9K6Z6</accession>
<evidence type="ECO:0000313" key="3">
    <source>
        <dbReference type="EMBL" id="TGL62055.1"/>
    </source>
</evidence>
<dbReference type="InterPro" id="IPR014710">
    <property type="entry name" value="RmlC-like_jellyroll"/>
</dbReference>
<dbReference type="InterPro" id="IPR053146">
    <property type="entry name" value="QDO-like"/>
</dbReference>
<evidence type="ECO:0000259" key="2">
    <source>
        <dbReference type="Pfam" id="PF07883"/>
    </source>
</evidence>
<dbReference type="InterPro" id="IPR013096">
    <property type="entry name" value="Cupin_2"/>
</dbReference>
<feature type="domain" description="Cupin type-2" evidence="2">
    <location>
        <begin position="70"/>
        <end position="134"/>
    </location>
</feature>
<sequence length="222" mass="25403">MKRFLKFTSYGFLIYLLSGVLLHHYIFPEPLPPSELYPKPSDTILNPFASEKVIFIETDSKKYSEAELFLQPGGAIPKPHIHPNYDETFTVKKGKLTVMSGGVTYELGPGESFTVPKGTPHQPFNHGEEELNAIVKVNPSEKWAFFLTQIHGFFTEKETPRNNIAFFLQAMLVTGYYEDTYLASPPVEVQKILSFLISPTARLFGFRSWKKEYALKWKKKSE</sequence>
<gene>
    <name evidence="3" type="ORF">EHQ64_08930</name>
</gene>
<comment type="caution">
    <text evidence="3">The sequence shown here is derived from an EMBL/GenBank/DDBJ whole genome shotgun (WGS) entry which is preliminary data.</text>
</comment>
<dbReference type="InterPro" id="IPR011051">
    <property type="entry name" value="RmlC_Cupin_sf"/>
</dbReference>
<dbReference type="Gene3D" id="2.60.120.10">
    <property type="entry name" value="Jelly Rolls"/>
    <property type="match status" value="1"/>
</dbReference>
<organism evidence="3 4">
    <name type="scientific">Leptospira sarikeiensis</name>
    <dbReference type="NCBI Taxonomy" id="2484943"/>
    <lineage>
        <taxon>Bacteria</taxon>
        <taxon>Pseudomonadati</taxon>
        <taxon>Spirochaetota</taxon>
        <taxon>Spirochaetia</taxon>
        <taxon>Leptospirales</taxon>
        <taxon>Leptospiraceae</taxon>
        <taxon>Leptospira</taxon>
    </lineage>
</organism>
<keyword evidence="1" id="KW-0812">Transmembrane</keyword>
<dbReference type="PANTHER" id="PTHR36440:SF1">
    <property type="entry name" value="PUTATIVE (AFU_ORTHOLOGUE AFUA_8G07350)-RELATED"/>
    <property type="match status" value="1"/>
</dbReference>
<keyword evidence="1" id="KW-0472">Membrane</keyword>
<proteinExistence type="predicted"/>
<evidence type="ECO:0000313" key="4">
    <source>
        <dbReference type="Proteomes" id="UP000297762"/>
    </source>
</evidence>
<dbReference type="OrthoDB" id="9794183at2"/>
<dbReference type="SUPFAM" id="SSF51182">
    <property type="entry name" value="RmlC-like cupins"/>
    <property type="match status" value="1"/>
</dbReference>
<dbReference type="Proteomes" id="UP000297762">
    <property type="component" value="Unassembled WGS sequence"/>
</dbReference>